<name>A0ABQ9H3A1_9NEOP</name>
<accession>A0ABQ9H3A1</accession>
<evidence type="ECO:0000313" key="1">
    <source>
        <dbReference type="EMBL" id="KAJ8878775.1"/>
    </source>
</evidence>
<dbReference type="Proteomes" id="UP001159363">
    <property type="component" value="Chromosome 6"/>
</dbReference>
<protein>
    <submittedName>
        <fullName evidence="1">Uncharacterized protein</fullName>
    </submittedName>
</protein>
<keyword evidence="2" id="KW-1185">Reference proteome</keyword>
<evidence type="ECO:0000313" key="2">
    <source>
        <dbReference type="Proteomes" id="UP001159363"/>
    </source>
</evidence>
<reference evidence="1 2" key="1">
    <citation type="submission" date="2023-02" db="EMBL/GenBank/DDBJ databases">
        <title>LHISI_Scaffold_Assembly.</title>
        <authorList>
            <person name="Stuart O.P."/>
            <person name="Cleave R."/>
            <person name="Magrath M.J.L."/>
            <person name="Mikheyev A.S."/>
        </authorList>
    </citation>
    <scope>NUCLEOTIDE SEQUENCE [LARGE SCALE GENOMIC DNA]</scope>
    <source>
        <strain evidence="1">Daus_M_001</strain>
        <tissue evidence="1">Leg muscle</tissue>
    </source>
</reference>
<organism evidence="1 2">
    <name type="scientific">Dryococelus australis</name>
    <dbReference type="NCBI Taxonomy" id="614101"/>
    <lineage>
        <taxon>Eukaryota</taxon>
        <taxon>Metazoa</taxon>
        <taxon>Ecdysozoa</taxon>
        <taxon>Arthropoda</taxon>
        <taxon>Hexapoda</taxon>
        <taxon>Insecta</taxon>
        <taxon>Pterygota</taxon>
        <taxon>Neoptera</taxon>
        <taxon>Polyneoptera</taxon>
        <taxon>Phasmatodea</taxon>
        <taxon>Verophasmatodea</taxon>
        <taxon>Anareolatae</taxon>
        <taxon>Phasmatidae</taxon>
        <taxon>Eurycanthinae</taxon>
        <taxon>Dryococelus</taxon>
    </lineage>
</organism>
<comment type="caution">
    <text evidence="1">The sequence shown here is derived from an EMBL/GenBank/DDBJ whole genome shotgun (WGS) entry which is preliminary data.</text>
</comment>
<proteinExistence type="predicted"/>
<sequence>MLLAWLTNMHTILKFGARHTSTFEIPQKVSEKYNKSRESHPKQRGDFISSKFSMAFERPYIVQAILTPVTVSLDDPENRFLVKQAHYSALKL</sequence>
<gene>
    <name evidence="1" type="ORF">PR048_019361</name>
</gene>
<dbReference type="EMBL" id="JARBHB010000007">
    <property type="protein sequence ID" value="KAJ8878775.1"/>
    <property type="molecule type" value="Genomic_DNA"/>
</dbReference>